<feature type="non-terminal residue" evidence="1">
    <location>
        <position position="1"/>
    </location>
</feature>
<feature type="non-terminal residue" evidence="1">
    <location>
        <position position="76"/>
    </location>
</feature>
<name>A0AAW4XQ68_RHORH</name>
<accession>A0AAW4XQ68</accession>
<reference evidence="1" key="1">
    <citation type="submission" date="2021-11" db="EMBL/GenBank/DDBJ databases">
        <title>Development of a sustainable strategy for remediation of hydrocarbon-contaminated territories based on the waste exchange concept.</title>
        <authorList>
            <person name="Elkin A."/>
        </authorList>
    </citation>
    <scope>NUCLEOTIDE SEQUENCE</scope>
    <source>
        <strain evidence="1">IEGM 757</strain>
    </source>
</reference>
<keyword evidence="1" id="KW-0378">Hydrolase</keyword>
<sequence>RRYLDCAKTGTDGGQRPHVNVHINARDLAEHRDCAATPTDGGVAVSNLDVGHMPWLGPLSVSQTRLLGCDCFLSTV</sequence>
<evidence type="ECO:0000313" key="1">
    <source>
        <dbReference type="EMBL" id="MCD2115183.1"/>
    </source>
</evidence>
<keyword evidence="1" id="KW-0540">Nuclease</keyword>
<dbReference type="Proteomes" id="UP001198630">
    <property type="component" value="Unassembled WGS sequence"/>
</dbReference>
<evidence type="ECO:0000313" key="2">
    <source>
        <dbReference type="Proteomes" id="UP001198630"/>
    </source>
</evidence>
<keyword evidence="1" id="KW-0255">Endonuclease</keyword>
<protein>
    <submittedName>
        <fullName evidence="1">HNH endonuclease</fullName>
    </submittedName>
</protein>
<dbReference type="EMBL" id="JAJNCO010000130">
    <property type="protein sequence ID" value="MCD2115183.1"/>
    <property type="molecule type" value="Genomic_DNA"/>
</dbReference>
<dbReference type="AlphaFoldDB" id="A0AAW4XQ68"/>
<comment type="caution">
    <text evidence="1">The sequence shown here is derived from an EMBL/GenBank/DDBJ whole genome shotgun (WGS) entry which is preliminary data.</text>
</comment>
<gene>
    <name evidence="1" type="ORF">LQ384_29390</name>
</gene>
<organism evidence="1 2">
    <name type="scientific">Rhodococcus rhodochrous</name>
    <dbReference type="NCBI Taxonomy" id="1829"/>
    <lineage>
        <taxon>Bacteria</taxon>
        <taxon>Bacillati</taxon>
        <taxon>Actinomycetota</taxon>
        <taxon>Actinomycetes</taxon>
        <taxon>Mycobacteriales</taxon>
        <taxon>Nocardiaceae</taxon>
        <taxon>Rhodococcus</taxon>
    </lineage>
</organism>
<proteinExistence type="predicted"/>
<dbReference type="GO" id="GO:0004519">
    <property type="term" value="F:endonuclease activity"/>
    <property type="evidence" value="ECO:0007669"/>
    <property type="project" value="UniProtKB-KW"/>
</dbReference>